<dbReference type="PANTHER" id="PTHR33908:SF11">
    <property type="entry name" value="MEMBRANE PROTEIN"/>
    <property type="match status" value="1"/>
</dbReference>
<feature type="transmembrane region" description="Helical" evidence="8">
    <location>
        <begin position="394"/>
        <end position="415"/>
    </location>
</feature>
<reference evidence="10" key="1">
    <citation type="journal article" date="2020" name="mSystems">
        <title>Genome- and Community-Level Interaction Insights into Carbon Utilization and Element Cycling Functions of Hydrothermarchaeota in Hydrothermal Sediment.</title>
        <authorList>
            <person name="Zhou Z."/>
            <person name="Liu Y."/>
            <person name="Xu W."/>
            <person name="Pan J."/>
            <person name="Luo Z.H."/>
            <person name="Li M."/>
        </authorList>
    </citation>
    <scope>NUCLEOTIDE SEQUENCE [LARGE SCALE GENOMIC DNA]</scope>
    <source>
        <strain evidence="10">SpSt-1074</strain>
    </source>
</reference>
<dbReference type="GO" id="GO:0008610">
    <property type="term" value="P:lipid biosynthetic process"/>
    <property type="evidence" value="ECO:0007669"/>
    <property type="project" value="UniProtKB-ARBA"/>
</dbReference>
<feature type="transmembrane region" description="Helical" evidence="8">
    <location>
        <begin position="305"/>
        <end position="328"/>
    </location>
</feature>
<evidence type="ECO:0000259" key="9">
    <source>
        <dbReference type="Pfam" id="PF13231"/>
    </source>
</evidence>
<evidence type="ECO:0000256" key="1">
    <source>
        <dbReference type="ARBA" id="ARBA00004651"/>
    </source>
</evidence>
<dbReference type="AlphaFoldDB" id="A0A7J3VRU8"/>
<evidence type="ECO:0000313" key="10">
    <source>
        <dbReference type="EMBL" id="HHM43779.1"/>
    </source>
</evidence>
<dbReference type="GO" id="GO:0016763">
    <property type="term" value="F:pentosyltransferase activity"/>
    <property type="evidence" value="ECO:0007669"/>
    <property type="project" value="TreeGrafter"/>
</dbReference>
<evidence type="ECO:0000256" key="4">
    <source>
        <dbReference type="ARBA" id="ARBA00022679"/>
    </source>
</evidence>
<keyword evidence="4 10" id="KW-0808">Transferase</keyword>
<comment type="caution">
    <text evidence="10">The sequence shown here is derived from an EMBL/GenBank/DDBJ whole genome shotgun (WGS) entry which is preliminary data.</text>
</comment>
<keyword evidence="3" id="KW-0328">Glycosyltransferase</keyword>
<feature type="domain" description="Glycosyltransferase RgtA/B/C/D-like" evidence="9">
    <location>
        <begin position="61"/>
        <end position="195"/>
    </location>
</feature>
<sequence length="420" mass="47533">MKLDREHVVAVGIALLGFAVRLYRIDVPDRLIGDEVYYVPAAKSILGQNEEGVPRDRLLGHPPLAKMIIAAGMLFFGDNPFGWRIMSVFAGTLVIPVFYLVARRLAEGRKELASAPLLAMFMVSFETLSFYFSRVARIDIFMILFFLAGVYFLLDRQPARRLLSAPFFAASFLCKEVAVLMILPLLGYIMVREVSRKDKGRIRKVFVLDFRNVGLLAAATAAATAVMWYLLEWVILTPSRPNIVDRVLTMFSRLSIENPAAVGRSEIWMWFFNQPVTRAAAVHPGVRVDFSTVVVGPLLNPDLRFAYIVQPSWTIVLPMIPVAVYYLFRSRADSVARFVALSWFGIFAGWVFVNLVYRGLVYLFYVLTLIPPLILGISFILSAKLYEEKKTKSIKWFAVTLLFLLLHTVNFLALYPVPLV</sequence>
<keyword evidence="6 8" id="KW-1133">Transmembrane helix</keyword>
<evidence type="ECO:0000256" key="3">
    <source>
        <dbReference type="ARBA" id="ARBA00022676"/>
    </source>
</evidence>
<evidence type="ECO:0000256" key="6">
    <source>
        <dbReference type="ARBA" id="ARBA00022989"/>
    </source>
</evidence>
<protein>
    <submittedName>
        <fullName evidence="10">Phospholipid carrier-dependent glycosyltransferase</fullName>
    </submittedName>
</protein>
<evidence type="ECO:0000256" key="2">
    <source>
        <dbReference type="ARBA" id="ARBA00022475"/>
    </source>
</evidence>
<dbReference type="GO" id="GO:0005886">
    <property type="term" value="C:plasma membrane"/>
    <property type="evidence" value="ECO:0007669"/>
    <property type="project" value="UniProtKB-SubCell"/>
</dbReference>
<dbReference type="EMBL" id="DRXH01000023">
    <property type="protein sequence ID" value="HHM43779.1"/>
    <property type="molecule type" value="Genomic_DNA"/>
</dbReference>
<evidence type="ECO:0000256" key="5">
    <source>
        <dbReference type="ARBA" id="ARBA00022692"/>
    </source>
</evidence>
<feature type="transmembrane region" description="Helical" evidence="8">
    <location>
        <begin position="212"/>
        <end position="231"/>
    </location>
</feature>
<comment type="subcellular location">
    <subcellularLocation>
        <location evidence="1">Cell membrane</location>
        <topology evidence="1">Multi-pass membrane protein</topology>
    </subcellularLocation>
</comment>
<dbReference type="Pfam" id="PF13231">
    <property type="entry name" value="PMT_2"/>
    <property type="match status" value="1"/>
</dbReference>
<keyword evidence="2" id="KW-1003">Cell membrane</keyword>
<dbReference type="PANTHER" id="PTHR33908">
    <property type="entry name" value="MANNOSYLTRANSFERASE YKCB-RELATED"/>
    <property type="match status" value="1"/>
</dbReference>
<organism evidence="10">
    <name type="scientific">Caldiarchaeum subterraneum</name>
    <dbReference type="NCBI Taxonomy" id="311458"/>
    <lineage>
        <taxon>Archaea</taxon>
        <taxon>Nitrososphaerota</taxon>
        <taxon>Candidatus Caldarchaeales</taxon>
        <taxon>Candidatus Caldarchaeaceae</taxon>
        <taxon>Candidatus Caldarchaeum</taxon>
    </lineage>
</organism>
<feature type="transmembrane region" description="Helical" evidence="8">
    <location>
        <begin position="335"/>
        <end position="356"/>
    </location>
</feature>
<keyword evidence="5 8" id="KW-0812">Transmembrane</keyword>
<feature type="transmembrane region" description="Helical" evidence="8">
    <location>
        <begin position="81"/>
        <end position="102"/>
    </location>
</feature>
<proteinExistence type="predicted"/>
<gene>
    <name evidence="10" type="ORF">ENM31_00580</name>
</gene>
<feature type="transmembrane region" description="Helical" evidence="8">
    <location>
        <begin position="362"/>
        <end position="382"/>
    </location>
</feature>
<keyword evidence="7 8" id="KW-0472">Membrane</keyword>
<feature type="transmembrane region" description="Helical" evidence="8">
    <location>
        <begin position="166"/>
        <end position="191"/>
    </location>
</feature>
<evidence type="ECO:0000256" key="7">
    <source>
        <dbReference type="ARBA" id="ARBA00023136"/>
    </source>
</evidence>
<accession>A0A7J3VRU8</accession>
<dbReference type="InterPro" id="IPR050297">
    <property type="entry name" value="LipidA_mod_glycosyltrf_83"/>
</dbReference>
<evidence type="ECO:0000256" key="8">
    <source>
        <dbReference type="SAM" id="Phobius"/>
    </source>
</evidence>
<feature type="transmembrane region" description="Helical" evidence="8">
    <location>
        <begin position="135"/>
        <end position="154"/>
    </location>
</feature>
<dbReference type="InterPro" id="IPR038731">
    <property type="entry name" value="RgtA/B/C-like"/>
</dbReference>
<name>A0A7J3VRU8_CALS0</name>